<evidence type="ECO:0000256" key="13">
    <source>
        <dbReference type="SAM" id="Phobius"/>
    </source>
</evidence>
<dbReference type="AlphaFoldDB" id="A0A1Y2FFF4"/>
<reference evidence="14 15" key="1">
    <citation type="submission" date="2016-07" db="EMBL/GenBank/DDBJ databases">
        <title>Pervasive Adenine N6-methylation of Active Genes in Fungi.</title>
        <authorList>
            <consortium name="DOE Joint Genome Institute"/>
            <person name="Mondo S.J."/>
            <person name="Dannebaum R.O."/>
            <person name="Kuo R.C."/>
            <person name="Labutti K."/>
            <person name="Haridas S."/>
            <person name="Kuo A."/>
            <person name="Salamov A."/>
            <person name="Ahrendt S.R."/>
            <person name="Lipzen A."/>
            <person name="Sullivan W."/>
            <person name="Andreopoulos W.B."/>
            <person name="Clum A."/>
            <person name="Lindquist E."/>
            <person name="Daum C."/>
            <person name="Ramamoorthy G.K."/>
            <person name="Gryganskyi A."/>
            <person name="Culley D."/>
            <person name="Magnuson J.K."/>
            <person name="James T.Y."/>
            <person name="O'Malley M.A."/>
            <person name="Stajich J.E."/>
            <person name="Spatafora J.W."/>
            <person name="Visel A."/>
            <person name="Grigoriev I.V."/>
        </authorList>
    </citation>
    <scope>NUCLEOTIDE SEQUENCE [LARGE SCALE GENOMIC DNA]</scope>
    <source>
        <strain evidence="14 15">12-1054</strain>
    </source>
</reference>
<keyword evidence="8" id="KW-0756">Sterol biosynthesis</keyword>
<dbReference type="Pfam" id="PF03694">
    <property type="entry name" value="Erg28"/>
    <property type="match status" value="1"/>
</dbReference>
<keyword evidence="7 13" id="KW-1133">Transmembrane helix</keyword>
<dbReference type="EMBL" id="MCFI01000009">
    <property type="protein sequence ID" value="ORY82678.1"/>
    <property type="molecule type" value="Genomic_DNA"/>
</dbReference>
<evidence type="ECO:0000313" key="15">
    <source>
        <dbReference type="Proteomes" id="UP000193685"/>
    </source>
</evidence>
<evidence type="ECO:0000256" key="12">
    <source>
        <dbReference type="ARBA" id="ARBA00023221"/>
    </source>
</evidence>
<evidence type="ECO:0000256" key="3">
    <source>
        <dbReference type="ARBA" id="ARBA00022516"/>
    </source>
</evidence>
<feature type="transmembrane region" description="Helical" evidence="13">
    <location>
        <begin position="84"/>
        <end position="107"/>
    </location>
</feature>
<evidence type="ECO:0000256" key="5">
    <source>
        <dbReference type="ARBA" id="ARBA00022824"/>
    </source>
</evidence>
<evidence type="ECO:0000313" key="14">
    <source>
        <dbReference type="EMBL" id="ORY82678.1"/>
    </source>
</evidence>
<evidence type="ECO:0000256" key="9">
    <source>
        <dbReference type="ARBA" id="ARBA00023098"/>
    </source>
</evidence>
<dbReference type="GO" id="GO:0005789">
    <property type="term" value="C:endoplasmic reticulum membrane"/>
    <property type="evidence" value="ECO:0007669"/>
    <property type="project" value="UniProtKB-SubCell"/>
</dbReference>
<evidence type="ECO:0000256" key="4">
    <source>
        <dbReference type="ARBA" id="ARBA00022692"/>
    </source>
</evidence>
<keyword evidence="6" id="KW-0752">Steroid biosynthesis</keyword>
<dbReference type="GO" id="GO:0016126">
    <property type="term" value="P:sterol biosynthetic process"/>
    <property type="evidence" value="ECO:0007669"/>
    <property type="project" value="UniProtKB-KW"/>
</dbReference>
<evidence type="ECO:0000256" key="1">
    <source>
        <dbReference type="ARBA" id="ARBA00004477"/>
    </source>
</evidence>
<keyword evidence="3" id="KW-0444">Lipid biosynthesis</keyword>
<evidence type="ECO:0000256" key="6">
    <source>
        <dbReference type="ARBA" id="ARBA00022955"/>
    </source>
</evidence>
<accession>A0A1Y2FFF4</accession>
<feature type="transmembrane region" description="Helical" evidence="13">
    <location>
        <begin position="20"/>
        <end position="39"/>
    </location>
</feature>
<dbReference type="GO" id="GO:0030674">
    <property type="term" value="F:protein-macromolecule adaptor activity"/>
    <property type="evidence" value="ECO:0007669"/>
    <property type="project" value="TreeGrafter"/>
</dbReference>
<keyword evidence="15" id="KW-1185">Reference proteome</keyword>
<keyword evidence="10 13" id="KW-0472">Membrane</keyword>
<dbReference type="OMA" id="AYAAFHI"/>
<dbReference type="Proteomes" id="UP000193685">
    <property type="component" value="Unassembled WGS sequence"/>
</dbReference>
<proteinExistence type="inferred from homology"/>
<dbReference type="PANTHER" id="PTHR15451">
    <property type="entry name" value="ERGOSTEROL BIOSYNTHETIC PROTEIN 28-RELATED"/>
    <property type="match status" value="1"/>
</dbReference>
<dbReference type="STRING" id="56484.A0A1Y2FFF4"/>
<dbReference type="GeneID" id="63787819"/>
<evidence type="ECO:0000256" key="7">
    <source>
        <dbReference type="ARBA" id="ARBA00022989"/>
    </source>
</evidence>
<keyword evidence="9" id="KW-0443">Lipid metabolism</keyword>
<dbReference type="OrthoDB" id="6485510at2759"/>
<keyword evidence="4 13" id="KW-0812">Transmembrane</keyword>
<evidence type="ECO:0000256" key="8">
    <source>
        <dbReference type="ARBA" id="ARBA00023011"/>
    </source>
</evidence>
<dbReference type="PANTHER" id="PTHR15451:SF19">
    <property type="entry name" value="ERGOSTEROL BIOSYNTHETIC PROTEIN 28 HOMOLOG"/>
    <property type="match status" value="1"/>
</dbReference>
<comment type="subcellular location">
    <subcellularLocation>
        <location evidence="1">Endoplasmic reticulum membrane</location>
        <topology evidence="1">Multi-pass membrane protein</topology>
    </subcellularLocation>
</comment>
<keyword evidence="5" id="KW-0256">Endoplasmic reticulum</keyword>
<feature type="transmembrane region" description="Helical" evidence="13">
    <location>
        <begin position="59"/>
        <end position="78"/>
    </location>
</feature>
<dbReference type="RefSeq" id="XP_040725549.1">
    <property type="nucleotide sequence ID" value="XM_040871220.1"/>
</dbReference>
<gene>
    <name evidence="14" type="ORF">BCR37DRAFT_392879</name>
</gene>
<keyword evidence="11" id="KW-1207">Sterol metabolism</keyword>
<evidence type="ECO:0000256" key="2">
    <source>
        <dbReference type="ARBA" id="ARBA00005377"/>
    </source>
</evidence>
<evidence type="ECO:0000256" key="10">
    <source>
        <dbReference type="ARBA" id="ARBA00023136"/>
    </source>
</evidence>
<keyword evidence="12" id="KW-0753">Steroid metabolism</keyword>
<dbReference type="InterPro" id="IPR005352">
    <property type="entry name" value="Erg28"/>
</dbReference>
<organism evidence="14 15">
    <name type="scientific">Protomyces lactucae-debilis</name>
    <dbReference type="NCBI Taxonomy" id="2754530"/>
    <lineage>
        <taxon>Eukaryota</taxon>
        <taxon>Fungi</taxon>
        <taxon>Dikarya</taxon>
        <taxon>Ascomycota</taxon>
        <taxon>Taphrinomycotina</taxon>
        <taxon>Taphrinomycetes</taxon>
        <taxon>Taphrinales</taxon>
        <taxon>Protomycetaceae</taxon>
        <taxon>Protomyces</taxon>
    </lineage>
</organism>
<name>A0A1Y2FFF4_PROLT</name>
<comment type="similarity">
    <text evidence="2">Belongs to the ERG28 family.</text>
</comment>
<protein>
    <recommendedName>
        <fullName evidence="16">Erg28-like protein</fullName>
    </recommendedName>
</protein>
<comment type="caution">
    <text evidence="14">The sequence shown here is derived from an EMBL/GenBank/DDBJ whole genome shotgun (WGS) entry which is preliminary data.</text>
</comment>
<evidence type="ECO:0000256" key="11">
    <source>
        <dbReference type="ARBA" id="ARBA00023166"/>
    </source>
</evidence>
<evidence type="ECO:0008006" key="16">
    <source>
        <dbReference type="Google" id="ProtNLM"/>
    </source>
</evidence>
<sequence length="128" mass="14172">MSSFLNSDLLKGLTQDGLLPLWMTLVSGMALFNAVQNYLTTSLTKRVYSKTQQVNALQARTFGVWTITSALIRAYAAVNIHDPILYQLALYSYYIAAFHFGTEILIYRTAGWGAISPVIVSCEILSAL</sequence>